<dbReference type="CDD" id="cd01335">
    <property type="entry name" value="Radical_SAM"/>
    <property type="match status" value="1"/>
</dbReference>
<dbReference type="InterPro" id="IPR006638">
    <property type="entry name" value="Elp3/MiaA/NifB-like_rSAM"/>
</dbReference>
<feature type="binding site" evidence="7">
    <location>
        <position position="69"/>
    </location>
    <ligand>
        <name>[4Fe-4S] cluster</name>
        <dbReference type="ChEBI" id="CHEBI:49883"/>
        <note>4Fe-4S-S-AdoMet</note>
    </ligand>
</feature>
<evidence type="ECO:0000256" key="3">
    <source>
        <dbReference type="ARBA" id="ARBA00022723"/>
    </source>
</evidence>
<dbReference type="EMBL" id="JACOOX010000004">
    <property type="protein sequence ID" value="MBC5662974.1"/>
    <property type="molecule type" value="Genomic_DNA"/>
</dbReference>
<dbReference type="SFLD" id="SFLDF00348">
    <property type="entry name" value="FeFe_hydrogenase_maturase_(Hyd"/>
    <property type="match status" value="1"/>
</dbReference>
<evidence type="ECO:0000256" key="4">
    <source>
        <dbReference type="ARBA" id="ARBA00023004"/>
    </source>
</evidence>
<dbReference type="SFLD" id="SFLDG01060">
    <property type="entry name" value="BATS_domain_containing"/>
    <property type="match status" value="1"/>
</dbReference>
<dbReference type="SFLD" id="SFLDS00029">
    <property type="entry name" value="Radical_SAM"/>
    <property type="match status" value="1"/>
</dbReference>
<dbReference type="GO" id="GO:0044272">
    <property type="term" value="P:sulfur compound biosynthetic process"/>
    <property type="evidence" value="ECO:0007669"/>
    <property type="project" value="UniProtKB-ARBA"/>
</dbReference>
<evidence type="ECO:0000256" key="1">
    <source>
        <dbReference type="ARBA" id="ARBA00022485"/>
    </source>
</evidence>
<dbReference type="SUPFAM" id="SSF102114">
    <property type="entry name" value="Radical SAM enzymes"/>
    <property type="match status" value="1"/>
</dbReference>
<keyword evidence="11" id="KW-1185">Reference proteome</keyword>
<dbReference type="RefSeq" id="WP_117822015.1">
    <property type="nucleotide sequence ID" value="NZ_JACOOX010000004.1"/>
</dbReference>
<keyword evidence="5 7" id="KW-0411">Iron-sulfur</keyword>
<evidence type="ECO:0000256" key="5">
    <source>
        <dbReference type="ARBA" id="ARBA00023014"/>
    </source>
</evidence>
<keyword evidence="1 7" id="KW-0004">4Fe-4S</keyword>
<feature type="binding site" evidence="8">
    <location>
        <position position="182"/>
    </location>
    <ligand>
        <name>S-adenosyl-L-methionine</name>
        <dbReference type="ChEBI" id="CHEBI:59789"/>
    </ligand>
</feature>
<evidence type="ECO:0000313" key="10">
    <source>
        <dbReference type="EMBL" id="MBC5662974.1"/>
    </source>
</evidence>
<dbReference type="InterPro" id="IPR007197">
    <property type="entry name" value="rSAM"/>
</dbReference>
<comment type="cofactor">
    <cofactor evidence="6">
        <name>[2Fe-2S] cluster</name>
        <dbReference type="ChEBI" id="CHEBI:190135"/>
    </cofactor>
</comment>
<dbReference type="Gene3D" id="3.20.20.70">
    <property type="entry name" value="Aldolase class I"/>
    <property type="match status" value="1"/>
</dbReference>
<evidence type="ECO:0000313" key="11">
    <source>
        <dbReference type="Proteomes" id="UP000615234"/>
    </source>
</evidence>
<dbReference type="PROSITE" id="PS51918">
    <property type="entry name" value="RADICAL_SAM"/>
    <property type="match status" value="1"/>
</dbReference>
<comment type="caution">
    <text evidence="10">The sequence shown here is derived from an EMBL/GenBank/DDBJ whole genome shotgun (WGS) entry which is preliminary data.</text>
</comment>
<sequence>MHTLITEIRDKQNITKEQLQLLLETDDQEMIEELMVCAGTEAQKVYGNKVYMRGLIEFTNYCKNNCIYCGIRRDNCYVDRYRLTKDQILDCCQSGYRLGFRTFVLQGGEDPFYTDDLICEIVSEIKHQHPDCAITLSIGEKSREAYERYFAAGAERYLLRHETADKAHYEKLHPKEMSFDNRIRCLHDLKEIGYQTGCGFMVGSPYQTVDTLYEDFCLIKELEPEMCGIGPFIPQADTPFGKEPAGTLEMTLRLLSIIRLIHPTVLLPATTALGTIHPLGREKGILAGANVVMPNLSPVGVRKKYLLYDNKICTGEEASECCGCMMRRMQGIGYEVVVDRGDHPLYDKKR</sequence>
<name>A0A8I0APM7_9FIRM</name>
<dbReference type="InterPro" id="IPR013785">
    <property type="entry name" value="Aldolase_TIM"/>
</dbReference>
<dbReference type="NCBIfam" id="TIGR03956">
    <property type="entry name" value="rSAM_HydE"/>
    <property type="match status" value="1"/>
</dbReference>
<gene>
    <name evidence="10" type="primary">hydE</name>
    <name evidence="10" type="ORF">H8S09_08715</name>
</gene>
<dbReference type="InterPro" id="IPR058240">
    <property type="entry name" value="rSAM_sf"/>
</dbReference>
<dbReference type="SMART" id="SM00729">
    <property type="entry name" value="Elp3"/>
    <property type="match status" value="1"/>
</dbReference>
<dbReference type="GO" id="GO:0046872">
    <property type="term" value="F:metal ion binding"/>
    <property type="evidence" value="ECO:0007669"/>
    <property type="project" value="UniProtKB-KW"/>
</dbReference>
<accession>A0A8I0APM7</accession>
<dbReference type="GO" id="GO:0051539">
    <property type="term" value="F:4 iron, 4 sulfur cluster binding"/>
    <property type="evidence" value="ECO:0007669"/>
    <property type="project" value="UniProtKB-KW"/>
</dbReference>
<feature type="binding site" evidence="8">
    <location>
        <position position="137"/>
    </location>
    <ligand>
        <name>(3R)-3-methyl-D-ornithine</name>
        <dbReference type="ChEBI" id="CHEBI:64642"/>
    </ligand>
</feature>
<evidence type="ECO:0000256" key="8">
    <source>
        <dbReference type="PIRSR" id="PIRSR004762-2"/>
    </source>
</evidence>
<dbReference type="PIRSF" id="PIRSF004762">
    <property type="entry name" value="CHP00423"/>
    <property type="match status" value="1"/>
</dbReference>
<feature type="domain" description="Radical SAM core" evidence="9">
    <location>
        <begin position="48"/>
        <end position="264"/>
    </location>
</feature>
<keyword evidence="4 7" id="KW-0408">Iron</keyword>
<evidence type="ECO:0000256" key="7">
    <source>
        <dbReference type="PIRSR" id="PIRSR004762-1"/>
    </source>
</evidence>
<feature type="binding site" evidence="7">
    <location>
        <position position="66"/>
    </location>
    <ligand>
        <name>[4Fe-4S] cluster</name>
        <dbReference type="ChEBI" id="CHEBI:49883"/>
        <note>4Fe-4S-S-AdoMet</note>
    </ligand>
</feature>
<organism evidence="10 11">
    <name type="scientific">Coprococcus hominis</name>
    <name type="common">ex Liu et al. 2022</name>
    <dbReference type="NCBI Taxonomy" id="2763039"/>
    <lineage>
        <taxon>Bacteria</taxon>
        <taxon>Bacillati</taxon>
        <taxon>Bacillota</taxon>
        <taxon>Clostridia</taxon>
        <taxon>Lachnospirales</taxon>
        <taxon>Lachnospiraceae</taxon>
        <taxon>Coprococcus</taxon>
    </lineage>
</organism>
<feature type="binding site" evidence="7">
    <location>
        <position position="62"/>
    </location>
    <ligand>
        <name>[4Fe-4S] cluster</name>
        <dbReference type="ChEBI" id="CHEBI:49883"/>
        <note>4Fe-4S-S-AdoMet</note>
    </ligand>
</feature>
<dbReference type="AlphaFoldDB" id="A0A8I0APM7"/>
<feature type="binding site" evidence="8">
    <location>
        <position position="162"/>
    </location>
    <ligand>
        <name>S-adenosyl-L-methionine</name>
        <dbReference type="ChEBI" id="CHEBI:59789"/>
    </ligand>
</feature>
<proteinExistence type="predicted"/>
<dbReference type="InterPro" id="IPR034422">
    <property type="entry name" value="HydE/PylB-like"/>
</dbReference>
<dbReference type="SMART" id="SM00876">
    <property type="entry name" value="BATS"/>
    <property type="match status" value="1"/>
</dbReference>
<dbReference type="SFLD" id="SFLDG01280">
    <property type="entry name" value="HydE/PylB-like"/>
    <property type="match status" value="1"/>
</dbReference>
<dbReference type="PANTHER" id="PTHR43726">
    <property type="entry name" value="3-METHYLORNITHINE SYNTHASE"/>
    <property type="match status" value="1"/>
</dbReference>
<keyword evidence="3" id="KW-0479">Metal-binding</keyword>
<dbReference type="PANTHER" id="PTHR43726:SF1">
    <property type="entry name" value="BIOTIN SYNTHASE"/>
    <property type="match status" value="1"/>
</dbReference>
<dbReference type="InterPro" id="IPR024021">
    <property type="entry name" value="FeFe-hyd_HydE_rSAM"/>
</dbReference>
<comment type="cofactor">
    <cofactor evidence="7">
        <name>[4Fe-4S] cluster</name>
        <dbReference type="ChEBI" id="CHEBI:49883"/>
    </cofactor>
    <text evidence="7">Binds 1 [4Fe-4S] cluster. The cluster is coordinated with 3 cysteines and an exchangeable S-adenosyl-L-methionine.</text>
</comment>
<protein>
    <submittedName>
        <fullName evidence="10">[FeFe] hydrogenase H-cluster radical SAM maturase HydE</fullName>
    </submittedName>
</protein>
<reference evidence="10 11" key="1">
    <citation type="submission" date="2020-08" db="EMBL/GenBank/DDBJ databases">
        <title>Genome public.</title>
        <authorList>
            <person name="Liu C."/>
            <person name="Sun Q."/>
        </authorList>
    </citation>
    <scope>NUCLEOTIDE SEQUENCE [LARGE SCALE GENOMIC DNA]</scope>
    <source>
        <strain evidence="10 11">NSJ-10</strain>
    </source>
</reference>
<dbReference type="Proteomes" id="UP000615234">
    <property type="component" value="Unassembled WGS sequence"/>
</dbReference>
<evidence type="ECO:0000259" key="9">
    <source>
        <dbReference type="PROSITE" id="PS51918"/>
    </source>
</evidence>
<keyword evidence="2 7" id="KW-0949">S-adenosyl-L-methionine</keyword>
<dbReference type="GO" id="GO:0016740">
    <property type="term" value="F:transferase activity"/>
    <property type="evidence" value="ECO:0007669"/>
    <property type="project" value="TreeGrafter"/>
</dbReference>
<evidence type="ECO:0000256" key="6">
    <source>
        <dbReference type="ARBA" id="ARBA00034078"/>
    </source>
</evidence>
<dbReference type="GO" id="GO:0042364">
    <property type="term" value="P:water-soluble vitamin biosynthetic process"/>
    <property type="evidence" value="ECO:0007669"/>
    <property type="project" value="UniProtKB-ARBA"/>
</dbReference>
<dbReference type="InterPro" id="IPR010722">
    <property type="entry name" value="BATS_dom"/>
</dbReference>
<dbReference type="Pfam" id="PF04055">
    <property type="entry name" value="Radical_SAM"/>
    <property type="match status" value="1"/>
</dbReference>
<evidence type="ECO:0000256" key="2">
    <source>
        <dbReference type="ARBA" id="ARBA00022691"/>
    </source>
</evidence>